<dbReference type="GO" id="GO:0006355">
    <property type="term" value="P:regulation of DNA-templated transcription"/>
    <property type="evidence" value="ECO:0007669"/>
    <property type="project" value="InterPro"/>
</dbReference>
<dbReference type="CDD" id="cd17535">
    <property type="entry name" value="REC_NarL-like"/>
    <property type="match status" value="1"/>
</dbReference>
<dbReference type="Pfam" id="PF00196">
    <property type="entry name" value="GerE"/>
    <property type="match status" value="1"/>
</dbReference>
<dbReference type="SMART" id="SM00421">
    <property type="entry name" value="HTH_LUXR"/>
    <property type="match status" value="1"/>
</dbReference>
<dbReference type="AlphaFoldDB" id="A0AAX4HP21"/>
<dbReference type="RefSeq" id="WP_321395094.1">
    <property type="nucleotide sequence ID" value="NZ_CP139487.1"/>
</dbReference>
<dbReference type="Proteomes" id="UP001324634">
    <property type="component" value="Chromosome"/>
</dbReference>
<evidence type="ECO:0000313" key="8">
    <source>
        <dbReference type="EMBL" id="WPU65080.1"/>
    </source>
</evidence>
<dbReference type="PANTHER" id="PTHR43214:SF41">
    <property type="entry name" value="NITRATE_NITRITE RESPONSE REGULATOR PROTEIN NARP"/>
    <property type="match status" value="1"/>
</dbReference>
<evidence type="ECO:0000313" key="9">
    <source>
        <dbReference type="Proteomes" id="UP001324634"/>
    </source>
</evidence>
<dbReference type="InterPro" id="IPR000792">
    <property type="entry name" value="Tscrpt_reg_LuxR_C"/>
</dbReference>
<dbReference type="Gene3D" id="3.40.50.2300">
    <property type="match status" value="1"/>
</dbReference>
<dbReference type="InterPro" id="IPR001789">
    <property type="entry name" value="Sig_transdc_resp-reg_receiver"/>
</dbReference>
<keyword evidence="2" id="KW-0805">Transcription regulation</keyword>
<feature type="domain" description="HTH luxR-type" evidence="6">
    <location>
        <begin position="145"/>
        <end position="210"/>
    </location>
</feature>
<dbReference type="InterPro" id="IPR039420">
    <property type="entry name" value="WalR-like"/>
</dbReference>
<gene>
    <name evidence="8" type="ORF">SOO65_20495</name>
</gene>
<evidence type="ECO:0000256" key="1">
    <source>
        <dbReference type="ARBA" id="ARBA00022553"/>
    </source>
</evidence>
<proteinExistence type="predicted"/>
<feature type="modified residue" description="4-aspartylphosphate" evidence="5">
    <location>
        <position position="56"/>
    </location>
</feature>
<protein>
    <submittedName>
        <fullName evidence="8">Response regulator transcription factor</fullName>
    </submittedName>
</protein>
<name>A0AAX4HP21_9BACT</name>
<dbReference type="Pfam" id="PF00072">
    <property type="entry name" value="Response_reg"/>
    <property type="match status" value="1"/>
</dbReference>
<keyword evidence="9" id="KW-1185">Reference proteome</keyword>
<dbReference type="CDD" id="cd06170">
    <property type="entry name" value="LuxR_C_like"/>
    <property type="match status" value="1"/>
</dbReference>
<dbReference type="PRINTS" id="PR00038">
    <property type="entry name" value="HTHLUXR"/>
</dbReference>
<dbReference type="PROSITE" id="PS00622">
    <property type="entry name" value="HTH_LUXR_1"/>
    <property type="match status" value="1"/>
</dbReference>
<dbReference type="InterPro" id="IPR058245">
    <property type="entry name" value="NreC/VraR/RcsB-like_REC"/>
</dbReference>
<keyword evidence="3" id="KW-0238">DNA-binding</keyword>
<dbReference type="GO" id="GO:0003677">
    <property type="term" value="F:DNA binding"/>
    <property type="evidence" value="ECO:0007669"/>
    <property type="project" value="UniProtKB-KW"/>
</dbReference>
<sequence length="217" mass="24520">MKQTNVYLLDDHKIVRDGLKSILSMHSEYQVVGEESRPDVFLSTLSDLDIDILILDVSLPNISGIDLIKKIKDINSNLQIVMLSMHENPEYMFRSLKEGANAYLPKDIEAGEFIEALDQVRQRGSYFPSNMNFNNKDTLTPPPEGLKYSILLTSRELEILGYMAKGLSSKQIAQQINVSPRTVETHRVNIMKKLGTNNGAETVALAWKLKLIQDDKI</sequence>
<evidence type="ECO:0000256" key="3">
    <source>
        <dbReference type="ARBA" id="ARBA00023125"/>
    </source>
</evidence>
<reference evidence="8 9" key="1">
    <citation type="submission" date="2023-11" db="EMBL/GenBank/DDBJ databases">
        <title>Peredibacter starrii A3.12.</title>
        <authorList>
            <person name="Mitchell R.J."/>
        </authorList>
    </citation>
    <scope>NUCLEOTIDE SEQUENCE [LARGE SCALE GENOMIC DNA]</scope>
    <source>
        <strain evidence="8 9">A3.12</strain>
    </source>
</reference>
<feature type="domain" description="Response regulatory" evidence="7">
    <location>
        <begin position="5"/>
        <end position="121"/>
    </location>
</feature>
<dbReference type="KEGG" id="psti:SOO65_20495"/>
<evidence type="ECO:0000256" key="2">
    <source>
        <dbReference type="ARBA" id="ARBA00023015"/>
    </source>
</evidence>
<evidence type="ECO:0000259" key="6">
    <source>
        <dbReference type="PROSITE" id="PS50043"/>
    </source>
</evidence>
<dbReference type="SUPFAM" id="SSF46894">
    <property type="entry name" value="C-terminal effector domain of the bipartite response regulators"/>
    <property type="match status" value="1"/>
</dbReference>
<accession>A0AAX4HP21</accession>
<dbReference type="PROSITE" id="PS50110">
    <property type="entry name" value="RESPONSE_REGULATORY"/>
    <property type="match status" value="1"/>
</dbReference>
<keyword evidence="1 5" id="KW-0597">Phosphoprotein</keyword>
<evidence type="ECO:0000256" key="4">
    <source>
        <dbReference type="ARBA" id="ARBA00023163"/>
    </source>
</evidence>
<evidence type="ECO:0000259" key="7">
    <source>
        <dbReference type="PROSITE" id="PS50110"/>
    </source>
</evidence>
<dbReference type="EMBL" id="CP139487">
    <property type="protein sequence ID" value="WPU65080.1"/>
    <property type="molecule type" value="Genomic_DNA"/>
</dbReference>
<organism evidence="8 9">
    <name type="scientific">Peredibacter starrii</name>
    <dbReference type="NCBI Taxonomy" id="28202"/>
    <lineage>
        <taxon>Bacteria</taxon>
        <taxon>Pseudomonadati</taxon>
        <taxon>Bdellovibrionota</taxon>
        <taxon>Bacteriovoracia</taxon>
        <taxon>Bacteriovoracales</taxon>
        <taxon>Bacteriovoracaceae</taxon>
        <taxon>Peredibacter</taxon>
    </lineage>
</organism>
<dbReference type="PANTHER" id="PTHR43214">
    <property type="entry name" value="TWO-COMPONENT RESPONSE REGULATOR"/>
    <property type="match status" value="1"/>
</dbReference>
<dbReference type="InterPro" id="IPR011006">
    <property type="entry name" value="CheY-like_superfamily"/>
</dbReference>
<keyword evidence="4" id="KW-0804">Transcription</keyword>
<dbReference type="InterPro" id="IPR016032">
    <property type="entry name" value="Sig_transdc_resp-reg_C-effctor"/>
</dbReference>
<dbReference type="SMART" id="SM00448">
    <property type="entry name" value="REC"/>
    <property type="match status" value="1"/>
</dbReference>
<dbReference type="SUPFAM" id="SSF52172">
    <property type="entry name" value="CheY-like"/>
    <property type="match status" value="1"/>
</dbReference>
<evidence type="ECO:0000256" key="5">
    <source>
        <dbReference type="PROSITE-ProRule" id="PRU00169"/>
    </source>
</evidence>
<dbReference type="GO" id="GO:0000160">
    <property type="term" value="P:phosphorelay signal transduction system"/>
    <property type="evidence" value="ECO:0007669"/>
    <property type="project" value="InterPro"/>
</dbReference>
<dbReference type="PROSITE" id="PS50043">
    <property type="entry name" value="HTH_LUXR_2"/>
    <property type="match status" value="1"/>
</dbReference>